<dbReference type="SMART" id="SM00407">
    <property type="entry name" value="IGc1"/>
    <property type="match status" value="1"/>
</dbReference>
<dbReference type="PROSITE" id="PS50835">
    <property type="entry name" value="IG_LIKE"/>
    <property type="match status" value="1"/>
</dbReference>
<reference evidence="4" key="2">
    <citation type="submission" date="2025-08" db="UniProtKB">
        <authorList>
            <consortium name="Ensembl"/>
        </authorList>
    </citation>
    <scope>IDENTIFICATION</scope>
    <source>
        <strain evidence="4">Hd-rR</strain>
    </source>
</reference>
<dbReference type="Gene3D" id="2.60.40.10">
    <property type="entry name" value="Immunoglobulins"/>
    <property type="match status" value="1"/>
</dbReference>
<proteinExistence type="inferred from homology"/>
<dbReference type="SUPFAM" id="SSF48726">
    <property type="entry name" value="Immunoglobulin"/>
    <property type="match status" value="1"/>
</dbReference>
<accession>A0A3B3HSD6</accession>
<dbReference type="SUPFAM" id="SSF54452">
    <property type="entry name" value="MHC antigen-recognition domain"/>
    <property type="match status" value="1"/>
</dbReference>
<dbReference type="InterPro" id="IPR037055">
    <property type="entry name" value="MHC_I-like_Ag-recog_sf"/>
</dbReference>
<reference evidence="4 5" key="1">
    <citation type="journal article" date="2007" name="Nature">
        <title>The medaka draft genome and insights into vertebrate genome evolution.</title>
        <authorList>
            <person name="Kasahara M."/>
            <person name="Naruse K."/>
            <person name="Sasaki S."/>
            <person name="Nakatani Y."/>
            <person name="Qu W."/>
            <person name="Ahsan B."/>
            <person name="Yamada T."/>
            <person name="Nagayasu Y."/>
            <person name="Doi K."/>
            <person name="Kasai Y."/>
            <person name="Jindo T."/>
            <person name="Kobayashi D."/>
            <person name="Shimada A."/>
            <person name="Toyoda A."/>
            <person name="Kuroki Y."/>
            <person name="Fujiyama A."/>
            <person name="Sasaki T."/>
            <person name="Shimizu A."/>
            <person name="Asakawa S."/>
            <person name="Shimizu N."/>
            <person name="Hashimoto S."/>
            <person name="Yang J."/>
            <person name="Lee Y."/>
            <person name="Matsushima K."/>
            <person name="Sugano S."/>
            <person name="Sakaizumi M."/>
            <person name="Narita T."/>
            <person name="Ohishi K."/>
            <person name="Haga S."/>
            <person name="Ohta F."/>
            <person name="Nomoto H."/>
            <person name="Nogata K."/>
            <person name="Morishita T."/>
            <person name="Endo T."/>
            <person name="Shin-I T."/>
            <person name="Takeda H."/>
            <person name="Morishita S."/>
            <person name="Kohara Y."/>
        </authorList>
    </citation>
    <scope>NUCLEOTIDE SEQUENCE [LARGE SCALE GENOMIC DNA]</scope>
    <source>
        <strain evidence="4 5">Hd-rR</strain>
    </source>
</reference>
<evidence type="ECO:0000256" key="1">
    <source>
        <dbReference type="ARBA" id="ARBA00023180"/>
    </source>
</evidence>
<feature type="domain" description="Ig-like" evidence="3">
    <location>
        <begin position="181"/>
        <end position="287"/>
    </location>
</feature>
<dbReference type="Proteomes" id="UP000001038">
    <property type="component" value="Chromosome 11"/>
</dbReference>
<dbReference type="Bgee" id="ENSORLG00000006575">
    <property type="expression patterns" value="Expressed in intestine and 5 other cell types or tissues"/>
</dbReference>
<dbReference type="InterPro" id="IPR001039">
    <property type="entry name" value="MHC_I_a_a1/a2"/>
</dbReference>
<dbReference type="Gene3D" id="3.30.500.10">
    <property type="entry name" value="MHC class I-like antigen recognition-like"/>
    <property type="match status" value="1"/>
</dbReference>
<keyword evidence="5" id="KW-1185">Reference proteome</keyword>
<dbReference type="FunFam" id="3.30.500.10:FF:000006">
    <property type="entry name" value="Uncharacterized protein"/>
    <property type="match status" value="1"/>
</dbReference>
<dbReference type="PANTHER" id="PTHR16675:SF237">
    <property type="entry name" value="MHC CLASS I ANTIGEN TRANSCRIPT VARIANT 1-RELATED"/>
    <property type="match status" value="1"/>
</dbReference>
<dbReference type="PRINTS" id="PR01638">
    <property type="entry name" value="MHCCLASSI"/>
</dbReference>
<evidence type="ECO:0000256" key="2">
    <source>
        <dbReference type="RuleBase" id="RU004439"/>
    </source>
</evidence>
<dbReference type="Pfam" id="PF07654">
    <property type="entry name" value="C1-set"/>
    <property type="match status" value="1"/>
</dbReference>
<dbReference type="InterPro" id="IPR011161">
    <property type="entry name" value="MHC_I-like_Ag-recog"/>
</dbReference>
<comment type="similarity">
    <text evidence="2">Belongs to the MHC class I family.</text>
</comment>
<dbReference type="InterPro" id="IPR011162">
    <property type="entry name" value="MHC_I/II-like_Ag-recog"/>
</dbReference>
<evidence type="ECO:0000259" key="3">
    <source>
        <dbReference type="PROSITE" id="PS50835"/>
    </source>
</evidence>
<name>A0A3B3HSD6_ORYLA</name>
<dbReference type="InterPro" id="IPR050208">
    <property type="entry name" value="MHC_class-I_related"/>
</dbReference>
<reference evidence="4" key="3">
    <citation type="submission" date="2025-09" db="UniProtKB">
        <authorList>
            <consortium name="Ensembl"/>
        </authorList>
    </citation>
    <scope>IDENTIFICATION</scope>
    <source>
        <strain evidence="4">Hd-rR</strain>
    </source>
</reference>
<dbReference type="GeneTree" id="ENSGT01120000271828"/>
<organism evidence="4 5">
    <name type="scientific">Oryzias latipes</name>
    <name type="common">Japanese rice fish</name>
    <name type="synonym">Japanese killifish</name>
    <dbReference type="NCBI Taxonomy" id="8090"/>
    <lineage>
        <taxon>Eukaryota</taxon>
        <taxon>Metazoa</taxon>
        <taxon>Chordata</taxon>
        <taxon>Craniata</taxon>
        <taxon>Vertebrata</taxon>
        <taxon>Euteleostomi</taxon>
        <taxon>Actinopterygii</taxon>
        <taxon>Neopterygii</taxon>
        <taxon>Teleostei</taxon>
        <taxon>Neoteleostei</taxon>
        <taxon>Acanthomorphata</taxon>
        <taxon>Ovalentaria</taxon>
        <taxon>Atherinomorphae</taxon>
        <taxon>Beloniformes</taxon>
        <taxon>Adrianichthyidae</taxon>
        <taxon>Oryziinae</taxon>
        <taxon>Oryzias</taxon>
    </lineage>
</organism>
<dbReference type="PANTHER" id="PTHR16675">
    <property type="entry name" value="MHC CLASS I-RELATED"/>
    <property type="match status" value="1"/>
</dbReference>
<evidence type="ECO:0000313" key="4">
    <source>
        <dbReference type="Ensembl" id="ENSORLP00000034655.1"/>
    </source>
</evidence>
<keyword evidence="1" id="KW-0325">Glycoprotein</keyword>
<dbReference type="FunFam" id="2.60.40.10:FF:000943">
    <property type="entry name" value="Classical MHC class I molecule, alpha-chain"/>
    <property type="match status" value="1"/>
</dbReference>
<dbReference type="InterPro" id="IPR003597">
    <property type="entry name" value="Ig_C1-set"/>
</dbReference>
<dbReference type="AlphaFoldDB" id="A0A3B3HSD6"/>
<dbReference type="InterPro" id="IPR013783">
    <property type="entry name" value="Ig-like_fold"/>
</dbReference>
<dbReference type="Pfam" id="PF00129">
    <property type="entry name" value="MHC_I"/>
    <property type="match status" value="1"/>
</dbReference>
<protein>
    <recommendedName>
        <fullName evidence="3">Ig-like domain-containing protein</fullName>
    </recommendedName>
</protein>
<dbReference type="InterPro" id="IPR007110">
    <property type="entry name" value="Ig-like_dom"/>
</dbReference>
<dbReference type="InterPro" id="IPR036179">
    <property type="entry name" value="Ig-like_dom_sf"/>
</dbReference>
<evidence type="ECO:0000313" key="5">
    <source>
        <dbReference type="Proteomes" id="UP000001038"/>
    </source>
</evidence>
<dbReference type="Ensembl" id="ENSORLT00000029139.1">
    <property type="protein sequence ID" value="ENSORLP00000034655.1"/>
    <property type="gene ID" value="ENSORLG00000006575.2"/>
</dbReference>
<sequence>MGAEEKTGAQIAAIGCFFLPTLVTHSLRYLHSASSGIPGFPGFVTVVLVDGQPFSYYDSNIRRELPRQSWMVQTEDPDFWERRTQSSFVNEQVFKRKVAMIKPRFNLTGGVHVVQLLYGCEWDEETGDIKGQWQFGHNGEDILALDLKTNTWMESTTVASFSNKNEDWVIQMNNYLSQGCPDQLKKYVSHGRSTLMRTESPSVSLLQKNFLSPVRCHATGFYPNRAVMFWRKDGNEIHAGVEKGEILPNNDGTFQMSVDLKLLSDTPEKEGYECVFQFSGVNESIITKLEESNIRTNGRKKLKVLKVELCICVALFYFFLKHMKNIFYFILSTNNNNILDLSAHFQTLKVLTMCPLFIHSSFILGDGNY</sequence>